<dbReference type="OrthoDB" id="9787476at2"/>
<sequence>MKENRPRVGIGVAVIKDGKILLGKRKNAHGEGTWAFPGGHLEYQESWEECAAREVFEETGIRIKNICFGTLTNDLFDAEQKHYVTIVMLADYDSGDIKLMEPDKCERWEWFEWNKLPQTIFVTIQNLKENNYNPIISSKIKD</sequence>
<feature type="domain" description="Nudix hydrolase" evidence="3">
    <location>
        <begin position="5"/>
        <end position="142"/>
    </location>
</feature>
<proteinExistence type="inferred from homology"/>
<dbReference type="Gene3D" id="3.90.79.10">
    <property type="entry name" value="Nucleoside Triphosphate Pyrophosphohydrolase"/>
    <property type="match status" value="1"/>
</dbReference>
<dbReference type="SUPFAM" id="SSF55811">
    <property type="entry name" value="Nudix"/>
    <property type="match status" value="1"/>
</dbReference>
<protein>
    <submittedName>
        <fullName evidence="4">NUDIX domain-containing protein</fullName>
    </submittedName>
</protein>
<dbReference type="GO" id="GO:0035539">
    <property type="term" value="F:8-oxo-7,8-dihydrodeoxyguanosine triphosphate pyrophosphatase activity"/>
    <property type="evidence" value="ECO:0007669"/>
    <property type="project" value="TreeGrafter"/>
</dbReference>
<dbReference type="GO" id="GO:0006203">
    <property type="term" value="P:dGTP catabolic process"/>
    <property type="evidence" value="ECO:0007669"/>
    <property type="project" value="TreeGrafter"/>
</dbReference>
<keyword evidence="5" id="KW-1185">Reference proteome</keyword>
<dbReference type="InterPro" id="IPR020084">
    <property type="entry name" value="NUDIX_hydrolase_CS"/>
</dbReference>
<dbReference type="PANTHER" id="PTHR16099:SF5">
    <property type="entry name" value="NUCLEOTIDE TRIPHOSPHATE DIPHOSPHATASE NUDT15"/>
    <property type="match status" value="1"/>
</dbReference>
<comment type="similarity">
    <text evidence="2">Belongs to the Nudix hydrolase family.</text>
</comment>
<dbReference type="Proteomes" id="UP000289703">
    <property type="component" value="Unassembled WGS sequence"/>
</dbReference>
<dbReference type="InterPro" id="IPR020476">
    <property type="entry name" value="Nudix_hydrolase"/>
</dbReference>
<organism evidence="4 5">
    <name type="scientific">Ancylomarina salipaludis</name>
    <dbReference type="NCBI Taxonomy" id="2501299"/>
    <lineage>
        <taxon>Bacteria</taxon>
        <taxon>Pseudomonadati</taxon>
        <taxon>Bacteroidota</taxon>
        <taxon>Bacteroidia</taxon>
        <taxon>Marinilabiliales</taxon>
        <taxon>Marinifilaceae</taxon>
        <taxon>Ancylomarina</taxon>
    </lineage>
</organism>
<dbReference type="InterPro" id="IPR015797">
    <property type="entry name" value="NUDIX_hydrolase-like_dom_sf"/>
</dbReference>
<dbReference type="RefSeq" id="WP_129254058.1">
    <property type="nucleotide sequence ID" value="NZ_SAXA01000005.1"/>
</dbReference>
<dbReference type="PRINTS" id="PR00502">
    <property type="entry name" value="NUDIXFAMILY"/>
</dbReference>
<evidence type="ECO:0000259" key="3">
    <source>
        <dbReference type="PROSITE" id="PS51462"/>
    </source>
</evidence>
<name>A0A4Q1JMD2_9BACT</name>
<dbReference type="PANTHER" id="PTHR16099">
    <property type="entry name" value="8-OXO-DGTP DIPHOSPHATES NUDT15"/>
    <property type="match status" value="1"/>
</dbReference>
<dbReference type="PROSITE" id="PS51462">
    <property type="entry name" value="NUDIX"/>
    <property type="match status" value="1"/>
</dbReference>
<evidence type="ECO:0000313" key="5">
    <source>
        <dbReference type="Proteomes" id="UP000289703"/>
    </source>
</evidence>
<reference evidence="4 5" key="1">
    <citation type="submission" date="2019-01" db="EMBL/GenBank/DDBJ databases">
        <title>Ancylomarina salipaludis sp. nov., isolated from a salt marsh.</title>
        <authorList>
            <person name="Yoon J.-H."/>
        </authorList>
    </citation>
    <scope>NUCLEOTIDE SEQUENCE [LARGE SCALE GENOMIC DNA]</scope>
    <source>
        <strain evidence="4 5">SHSM-M15</strain>
    </source>
</reference>
<dbReference type="Pfam" id="PF00293">
    <property type="entry name" value="NUDIX"/>
    <property type="match status" value="1"/>
</dbReference>
<comment type="caution">
    <text evidence="4">The sequence shown here is derived from an EMBL/GenBank/DDBJ whole genome shotgun (WGS) entry which is preliminary data.</text>
</comment>
<accession>A0A4Q1JMD2</accession>
<dbReference type="EMBL" id="SAXA01000005">
    <property type="protein sequence ID" value="RXQ95719.1"/>
    <property type="molecule type" value="Genomic_DNA"/>
</dbReference>
<evidence type="ECO:0000256" key="2">
    <source>
        <dbReference type="RuleBase" id="RU003476"/>
    </source>
</evidence>
<gene>
    <name evidence="4" type="ORF">EO244_07605</name>
</gene>
<evidence type="ECO:0000313" key="4">
    <source>
        <dbReference type="EMBL" id="RXQ95719.1"/>
    </source>
</evidence>
<dbReference type="PROSITE" id="PS00893">
    <property type="entry name" value="NUDIX_BOX"/>
    <property type="match status" value="1"/>
</dbReference>
<dbReference type="GO" id="GO:0005829">
    <property type="term" value="C:cytosol"/>
    <property type="evidence" value="ECO:0007669"/>
    <property type="project" value="TreeGrafter"/>
</dbReference>
<evidence type="ECO:0000256" key="1">
    <source>
        <dbReference type="ARBA" id="ARBA00022801"/>
    </source>
</evidence>
<dbReference type="FunFam" id="3.90.79.10:FF:000060">
    <property type="entry name" value="Nudix hydrolase 1"/>
    <property type="match status" value="1"/>
</dbReference>
<dbReference type="AlphaFoldDB" id="A0A4Q1JMD2"/>
<dbReference type="InterPro" id="IPR000086">
    <property type="entry name" value="NUDIX_hydrolase_dom"/>
</dbReference>
<keyword evidence="1 2" id="KW-0378">Hydrolase</keyword>
<dbReference type="CDD" id="cd04678">
    <property type="entry name" value="NUDIX_MTH2_Nudt15"/>
    <property type="match status" value="1"/>
</dbReference>